<dbReference type="NCBIfam" id="TIGR00360">
    <property type="entry name" value="ComEC_N-term"/>
    <property type="match status" value="1"/>
</dbReference>
<evidence type="ECO:0000313" key="8">
    <source>
        <dbReference type="EMBL" id="SUO94988.1"/>
    </source>
</evidence>
<feature type="transmembrane region" description="Helical" evidence="6">
    <location>
        <begin position="432"/>
        <end position="449"/>
    </location>
</feature>
<dbReference type="GO" id="GO:0005886">
    <property type="term" value="C:plasma membrane"/>
    <property type="evidence" value="ECO:0007669"/>
    <property type="project" value="UniProtKB-SubCell"/>
</dbReference>
<dbReference type="Proteomes" id="UP000254601">
    <property type="component" value="Unassembled WGS sequence"/>
</dbReference>
<dbReference type="AlphaFoldDB" id="A0A380MRS3"/>
<evidence type="ECO:0000256" key="3">
    <source>
        <dbReference type="ARBA" id="ARBA00022692"/>
    </source>
</evidence>
<sequence length="591" mass="66994">MLAFSSTRTQYISILLLLLIGILLNQYFLPHHPTLYLLLTVICLTLSLIIPSNKKLFIFLSIITIGIWRADNTFPINHQEFQCSGIWQIYDFPKKNFPTGEQISLKLIEGNCPSLNDNFVNATSYQSGHALGQSYQATLLIKAHKTKYYANLLPNATKTFIPLPWTLHYRALIQSKIEQIYPNSAKWVSALLIGNRSQLEHQDKVILKRTGTNHLLAISGLHLGIIIAIFYIITKYIWAYFPYLSKRIEPRTIALFISLLAGIIFVFISGSYPPVIRAWIMFACLLITWLIPYHLGDSLSSLMIAAILILLLEPIAVYELSAWLSFLATAIIILIYQRIKHKMPLIQWVILQLGITPFLTILSWAIFGGISIIAPLINLIIIPWVGLLLLALILGLYIPISATFAENLLTIILNLLSTSAKNSHSYFEPNYQPSLLAAALLYLYGYYLLKRQYRRSYLSLGLASISAITPIFNHQPITLSSSKITIYYPSLGEAIIINTGYTYHSKNQARYQILPALRHRAAKPIAIILTENNLRATTGLKTLLHHYPNTPIYSTIPIPNLPFPYQYCPNTSPIPYLSFKRDKKCILELHP</sequence>
<name>A0A380MRS3_9GAMM</name>
<keyword evidence="5 6" id="KW-0472">Membrane</keyword>
<dbReference type="PANTHER" id="PTHR30619">
    <property type="entry name" value="DNA INTERNALIZATION/COMPETENCE PROTEIN COMEC/REC2"/>
    <property type="match status" value="1"/>
</dbReference>
<evidence type="ECO:0000313" key="9">
    <source>
        <dbReference type="Proteomes" id="UP000254601"/>
    </source>
</evidence>
<organism evidence="8 9">
    <name type="scientific">Suttonella ornithocola</name>
    <dbReference type="NCBI Taxonomy" id="279832"/>
    <lineage>
        <taxon>Bacteria</taxon>
        <taxon>Pseudomonadati</taxon>
        <taxon>Pseudomonadota</taxon>
        <taxon>Gammaproteobacteria</taxon>
        <taxon>Cardiobacteriales</taxon>
        <taxon>Cardiobacteriaceae</taxon>
        <taxon>Suttonella</taxon>
    </lineage>
</organism>
<keyword evidence="3 6" id="KW-0812">Transmembrane</keyword>
<dbReference type="RefSeq" id="WP_115305947.1">
    <property type="nucleotide sequence ID" value="NZ_UHIC01000001.1"/>
</dbReference>
<dbReference type="PANTHER" id="PTHR30619:SF1">
    <property type="entry name" value="RECOMBINATION PROTEIN 2"/>
    <property type="match status" value="1"/>
</dbReference>
<evidence type="ECO:0000256" key="5">
    <source>
        <dbReference type="ARBA" id="ARBA00023136"/>
    </source>
</evidence>
<feature type="transmembrane region" description="Helical" evidence="6">
    <location>
        <begin position="253"/>
        <end position="272"/>
    </location>
</feature>
<feature type="transmembrane region" description="Helical" evidence="6">
    <location>
        <begin position="35"/>
        <end position="52"/>
    </location>
</feature>
<dbReference type="InterPro" id="IPR004477">
    <property type="entry name" value="ComEC_N"/>
</dbReference>
<accession>A0A380MRS3</accession>
<evidence type="ECO:0000256" key="1">
    <source>
        <dbReference type="ARBA" id="ARBA00004651"/>
    </source>
</evidence>
<comment type="subcellular location">
    <subcellularLocation>
        <location evidence="1">Cell membrane</location>
        <topology evidence="1">Multi-pass membrane protein</topology>
    </subcellularLocation>
</comment>
<protein>
    <submittedName>
        <fullName evidence="8">ComEC family competence protein</fullName>
    </submittedName>
</protein>
<keyword evidence="9" id="KW-1185">Reference proteome</keyword>
<reference evidence="8 9" key="1">
    <citation type="submission" date="2018-06" db="EMBL/GenBank/DDBJ databases">
        <authorList>
            <consortium name="Pathogen Informatics"/>
            <person name="Doyle S."/>
        </authorList>
    </citation>
    <scope>NUCLEOTIDE SEQUENCE [LARGE SCALE GENOMIC DNA]</scope>
    <source>
        <strain evidence="8 9">NCTC13337</strain>
    </source>
</reference>
<feature type="transmembrane region" description="Helical" evidence="6">
    <location>
        <begin position="214"/>
        <end position="233"/>
    </location>
</feature>
<feature type="transmembrane region" description="Helical" evidence="6">
    <location>
        <begin position="348"/>
        <end position="367"/>
    </location>
</feature>
<evidence type="ECO:0000256" key="6">
    <source>
        <dbReference type="SAM" id="Phobius"/>
    </source>
</evidence>
<feature type="transmembrane region" description="Helical" evidence="6">
    <location>
        <begin position="373"/>
        <end position="397"/>
    </location>
</feature>
<evidence type="ECO:0000259" key="7">
    <source>
        <dbReference type="Pfam" id="PF03772"/>
    </source>
</evidence>
<dbReference type="Pfam" id="PF03772">
    <property type="entry name" value="Competence"/>
    <property type="match status" value="1"/>
</dbReference>
<feature type="transmembrane region" description="Helical" evidence="6">
    <location>
        <begin position="315"/>
        <end position="336"/>
    </location>
</feature>
<dbReference type="InterPro" id="IPR052159">
    <property type="entry name" value="Competence_DNA_uptake"/>
</dbReference>
<feature type="domain" description="ComEC/Rec2-related protein" evidence="7">
    <location>
        <begin position="191"/>
        <end position="448"/>
    </location>
</feature>
<evidence type="ECO:0000256" key="4">
    <source>
        <dbReference type="ARBA" id="ARBA00022989"/>
    </source>
</evidence>
<dbReference type="OrthoDB" id="9761531at2"/>
<feature type="transmembrane region" description="Helical" evidence="6">
    <location>
        <begin position="404"/>
        <end position="420"/>
    </location>
</feature>
<feature type="transmembrane region" description="Helical" evidence="6">
    <location>
        <begin position="279"/>
        <end position="295"/>
    </location>
</feature>
<gene>
    <name evidence="8" type="ORF">NCTC13337_01030</name>
</gene>
<feature type="transmembrane region" description="Helical" evidence="6">
    <location>
        <begin position="12"/>
        <end position="29"/>
    </location>
</feature>
<proteinExistence type="predicted"/>
<dbReference type="EMBL" id="UHIC01000001">
    <property type="protein sequence ID" value="SUO94988.1"/>
    <property type="molecule type" value="Genomic_DNA"/>
</dbReference>
<evidence type="ECO:0000256" key="2">
    <source>
        <dbReference type="ARBA" id="ARBA00022475"/>
    </source>
</evidence>
<keyword evidence="2" id="KW-1003">Cell membrane</keyword>
<keyword evidence="4 6" id="KW-1133">Transmembrane helix</keyword>